<feature type="binding site" evidence="17">
    <location>
        <position position="284"/>
    </location>
    <ligand>
        <name>substrate</name>
    </ligand>
</feature>
<evidence type="ECO:0000313" key="21">
    <source>
        <dbReference type="Proteomes" id="UP000823611"/>
    </source>
</evidence>
<dbReference type="PANTHER" id="PTHR38011">
    <property type="entry name" value="DIHYDROFOLATE REDUCTASE FAMILY PROTEIN (AFU_ORTHOLOGUE AFUA_8G06820)"/>
    <property type="match status" value="1"/>
</dbReference>
<feature type="binding site" evidence="17">
    <location>
        <position position="194"/>
    </location>
    <ligand>
        <name>NADP(+)</name>
        <dbReference type="ChEBI" id="CHEBI:58349"/>
    </ligand>
</feature>
<dbReference type="Pfam" id="PF01872">
    <property type="entry name" value="RibD_C"/>
    <property type="match status" value="1"/>
</dbReference>
<dbReference type="GO" id="GO:0009231">
    <property type="term" value="P:riboflavin biosynthetic process"/>
    <property type="evidence" value="ECO:0007669"/>
    <property type="project" value="UniProtKB-KW"/>
</dbReference>
<protein>
    <recommendedName>
        <fullName evidence="15">Riboflavin biosynthesis protein RibD</fullName>
    </recommendedName>
    <domain>
        <recommendedName>
            <fullName evidence="15">Diaminohydroxyphosphoribosylaminopyrimidine deaminase</fullName>
            <shortName evidence="15">DRAP deaminase</shortName>
            <ecNumber evidence="15">3.5.4.26</ecNumber>
        </recommendedName>
        <alternativeName>
            <fullName evidence="15">Riboflavin-specific deaminase</fullName>
        </alternativeName>
    </domain>
    <domain>
        <recommendedName>
            <fullName evidence="15">5-amino-6-(5-phosphoribosylamino)uracil reductase</fullName>
            <ecNumber evidence="15">1.1.1.193</ecNumber>
        </recommendedName>
        <alternativeName>
            <fullName evidence="15">HTP reductase</fullName>
        </alternativeName>
    </domain>
</protein>
<dbReference type="GO" id="GO:0050661">
    <property type="term" value="F:NADP binding"/>
    <property type="evidence" value="ECO:0007669"/>
    <property type="project" value="InterPro"/>
</dbReference>
<dbReference type="FunFam" id="3.40.140.10:FF:000025">
    <property type="entry name" value="Riboflavin biosynthesis protein RibD"/>
    <property type="match status" value="1"/>
</dbReference>
<feature type="binding site" evidence="17">
    <location>
        <position position="148"/>
    </location>
    <ligand>
        <name>NADP(+)</name>
        <dbReference type="ChEBI" id="CHEBI:58349"/>
    </ligand>
</feature>
<feature type="binding site" evidence="18">
    <location>
        <position position="69"/>
    </location>
    <ligand>
        <name>Zn(2+)</name>
        <dbReference type="ChEBI" id="CHEBI:29105"/>
        <note>catalytic</note>
    </ligand>
</feature>
<keyword evidence="7 15" id="KW-0479">Metal-binding</keyword>
<reference evidence="20" key="2">
    <citation type="journal article" date="2021" name="PeerJ">
        <title>Extensive microbial diversity within the chicken gut microbiome revealed by metagenomics and culture.</title>
        <authorList>
            <person name="Gilroy R."/>
            <person name="Ravi A."/>
            <person name="Getino M."/>
            <person name="Pursley I."/>
            <person name="Horton D.L."/>
            <person name="Alikhan N.F."/>
            <person name="Baker D."/>
            <person name="Gharbi K."/>
            <person name="Hall N."/>
            <person name="Watson M."/>
            <person name="Adriaenssens E.M."/>
            <person name="Foster-Nyarko E."/>
            <person name="Jarju S."/>
            <person name="Secka A."/>
            <person name="Antonio M."/>
            <person name="Oren A."/>
            <person name="Chaudhuri R.R."/>
            <person name="La Ragione R."/>
            <person name="Hildebrand F."/>
            <person name="Pallen M.J."/>
        </authorList>
    </citation>
    <scope>NUCLEOTIDE SEQUENCE</scope>
    <source>
        <strain evidence="20">F6-4510</strain>
    </source>
</reference>
<evidence type="ECO:0000259" key="19">
    <source>
        <dbReference type="PROSITE" id="PS51747"/>
    </source>
</evidence>
<feature type="active site" description="Proton donor" evidence="16">
    <location>
        <position position="46"/>
    </location>
</feature>
<organism evidence="20 21">
    <name type="scientific">Candidatus Fimicola merdigallinarum</name>
    <dbReference type="NCBI Taxonomy" id="2840819"/>
    <lineage>
        <taxon>Bacteria</taxon>
        <taxon>Bacillati</taxon>
        <taxon>Bacillota</taxon>
        <taxon>Clostridia</taxon>
        <taxon>Lachnospirales</taxon>
        <taxon>Lachnospiraceae</taxon>
        <taxon>Lachnospiraceae incertae sedis</taxon>
        <taxon>Candidatus Fimicola</taxon>
    </lineage>
</organism>
<reference evidence="20" key="1">
    <citation type="submission" date="2020-10" db="EMBL/GenBank/DDBJ databases">
        <authorList>
            <person name="Gilroy R."/>
        </authorList>
    </citation>
    <scope>NUCLEOTIDE SEQUENCE</scope>
    <source>
        <strain evidence="20">F6-4510</strain>
    </source>
</reference>
<evidence type="ECO:0000256" key="9">
    <source>
        <dbReference type="ARBA" id="ARBA00022833"/>
    </source>
</evidence>
<keyword evidence="6 15" id="KW-0686">Riboflavin biosynthesis</keyword>
<dbReference type="PIRSF" id="PIRSF006769">
    <property type="entry name" value="RibD"/>
    <property type="match status" value="1"/>
</dbReference>
<dbReference type="SUPFAM" id="SSF53597">
    <property type="entry name" value="Dihydrofolate reductase-like"/>
    <property type="match status" value="1"/>
</dbReference>
<gene>
    <name evidence="20" type="primary">ribD</name>
    <name evidence="20" type="ORF">IAC55_04970</name>
</gene>
<comment type="similarity">
    <text evidence="5 15">In the C-terminal section; belongs to the HTP reductase family.</text>
</comment>
<dbReference type="GO" id="GO:0008270">
    <property type="term" value="F:zinc ion binding"/>
    <property type="evidence" value="ECO:0007669"/>
    <property type="project" value="InterPro"/>
</dbReference>
<dbReference type="PROSITE" id="PS51747">
    <property type="entry name" value="CYT_DCMP_DEAMINASES_2"/>
    <property type="match status" value="1"/>
</dbReference>
<keyword evidence="8 15" id="KW-0378">Hydrolase</keyword>
<evidence type="ECO:0000256" key="17">
    <source>
        <dbReference type="PIRSR" id="PIRSR006769-2"/>
    </source>
</evidence>
<dbReference type="NCBIfam" id="TIGR00227">
    <property type="entry name" value="ribD_Cterm"/>
    <property type="match status" value="1"/>
</dbReference>
<feature type="binding site" evidence="17">
    <location>
        <position position="201"/>
    </location>
    <ligand>
        <name>substrate</name>
    </ligand>
</feature>
<evidence type="ECO:0000256" key="10">
    <source>
        <dbReference type="ARBA" id="ARBA00022857"/>
    </source>
</evidence>
<feature type="binding site" evidence="17">
    <location>
        <position position="178"/>
    </location>
    <ligand>
        <name>substrate</name>
    </ligand>
</feature>
<feature type="binding site" evidence="17">
    <location>
        <position position="162"/>
    </location>
    <ligand>
        <name>substrate</name>
    </ligand>
</feature>
<feature type="binding site" evidence="17">
    <location>
        <begin position="286"/>
        <end position="292"/>
    </location>
    <ligand>
        <name>NADP(+)</name>
        <dbReference type="ChEBI" id="CHEBI:58349"/>
    </ligand>
</feature>
<keyword evidence="12" id="KW-0511">Multifunctional enzyme</keyword>
<dbReference type="InterPro" id="IPR002734">
    <property type="entry name" value="RibDG_C"/>
</dbReference>
<name>A0A9D9DV21_9FIRM</name>
<evidence type="ECO:0000256" key="11">
    <source>
        <dbReference type="ARBA" id="ARBA00023002"/>
    </source>
</evidence>
<dbReference type="InterPro" id="IPR004794">
    <property type="entry name" value="Eubact_RibD"/>
</dbReference>
<dbReference type="EC" id="3.5.4.26" evidence="15"/>
<comment type="similarity">
    <text evidence="4 15">In the N-terminal section; belongs to the cytidine and deoxycytidylate deaminase family.</text>
</comment>
<comment type="caution">
    <text evidence="20">The sequence shown here is derived from an EMBL/GenBank/DDBJ whole genome shotgun (WGS) entry which is preliminary data.</text>
</comment>
<dbReference type="CDD" id="cd01284">
    <property type="entry name" value="Riboflavin_deaminase-reductase"/>
    <property type="match status" value="1"/>
</dbReference>
<dbReference type="SUPFAM" id="SSF53927">
    <property type="entry name" value="Cytidine deaminase-like"/>
    <property type="match status" value="1"/>
</dbReference>
<dbReference type="InterPro" id="IPR016193">
    <property type="entry name" value="Cytidine_deaminase-like"/>
</dbReference>
<keyword evidence="10 15" id="KW-0521">NADP</keyword>
<evidence type="ECO:0000256" key="8">
    <source>
        <dbReference type="ARBA" id="ARBA00022801"/>
    </source>
</evidence>
<dbReference type="InterPro" id="IPR050765">
    <property type="entry name" value="Riboflavin_Biosynth_HTPR"/>
</dbReference>
<sequence>MKRAIELAKLGEGKVNPNPLVGAVIVKNGKIIGEGYHKYFGGNHAEVEAINNANEDVRGADIYVTLEPCAHYGKTPPCAEAIVKMGFKNVYIGAKDPNALVAGKGIEIIKNAGINVVCGVMEDECTKLNEVFFKYIQEKTPFVVMKFATTLDGKISTVTGQSKWISNDYSREYVHKLRNSLMGIMVGINTVIKDNPSLTARIDGGRNPIRIIVDSKLRIPKNSKVLDTSNGRCIIAVSENFDKKKAKELEEKGVEIIVSGKERVNLKKLMIILGSMGIDSILLEGGGELNFSALEEGIVDKVIAFISPKIFGGNTSKTSVGGLGIEDINKSFKLRDLSFSDMKGDIMITGYIEKG</sequence>
<feature type="domain" description="CMP/dCMP-type deaminase" evidence="19">
    <location>
        <begin position="1"/>
        <end position="117"/>
    </location>
</feature>
<dbReference type="PROSITE" id="PS00903">
    <property type="entry name" value="CYT_DCMP_DEAMINASES_1"/>
    <property type="match status" value="1"/>
</dbReference>
<dbReference type="InterPro" id="IPR016192">
    <property type="entry name" value="APOBEC/CMP_deaminase_Zn-bd"/>
</dbReference>
<dbReference type="Pfam" id="PF00383">
    <property type="entry name" value="dCMP_cyt_deam_1"/>
    <property type="match status" value="1"/>
</dbReference>
<keyword evidence="9 15" id="KW-0862">Zinc</keyword>
<dbReference type="Proteomes" id="UP000823611">
    <property type="component" value="Unassembled WGS sequence"/>
</dbReference>
<evidence type="ECO:0000256" key="3">
    <source>
        <dbReference type="ARBA" id="ARBA00004910"/>
    </source>
</evidence>
<evidence type="ECO:0000256" key="6">
    <source>
        <dbReference type="ARBA" id="ARBA00022619"/>
    </source>
</evidence>
<evidence type="ECO:0000256" key="7">
    <source>
        <dbReference type="ARBA" id="ARBA00022723"/>
    </source>
</evidence>
<dbReference type="NCBIfam" id="TIGR00326">
    <property type="entry name" value="eubact_ribD"/>
    <property type="match status" value="1"/>
</dbReference>
<evidence type="ECO:0000256" key="15">
    <source>
        <dbReference type="PIRNR" id="PIRNR006769"/>
    </source>
</evidence>
<comment type="cofactor">
    <cofactor evidence="15 18">
        <name>Zn(2+)</name>
        <dbReference type="ChEBI" id="CHEBI:29105"/>
    </cofactor>
    <text evidence="15 18">Binds 1 zinc ion.</text>
</comment>
<comment type="pathway">
    <text evidence="2 15">Cofactor biosynthesis; riboflavin biosynthesis; 5-amino-6-(D-ribitylamino)uracil from GTP: step 2/4.</text>
</comment>
<accession>A0A9D9DV21</accession>
<evidence type="ECO:0000256" key="16">
    <source>
        <dbReference type="PIRSR" id="PIRSR006769-1"/>
    </source>
</evidence>
<dbReference type="InterPro" id="IPR002125">
    <property type="entry name" value="CMP_dCMP_dom"/>
</dbReference>
<dbReference type="InterPro" id="IPR024072">
    <property type="entry name" value="DHFR-like_dom_sf"/>
</dbReference>
<dbReference type="InterPro" id="IPR011549">
    <property type="entry name" value="RibD_C"/>
</dbReference>
<dbReference type="GO" id="GO:0008703">
    <property type="term" value="F:5-amino-6-(5-phosphoribosylamino)uracil reductase activity"/>
    <property type="evidence" value="ECO:0007669"/>
    <property type="project" value="UniProtKB-EC"/>
</dbReference>
<comment type="pathway">
    <text evidence="3 15">Cofactor biosynthesis; riboflavin biosynthesis; 5-amino-6-(D-ribitylamino)uracil from GTP: step 3/4.</text>
</comment>
<feature type="binding site" evidence="17">
    <location>
        <position position="198"/>
    </location>
    <ligand>
        <name>substrate</name>
    </ligand>
</feature>
<evidence type="ECO:0000256" key="2">
    <source>
        <dbReference type="ARBA" id="ARBA00004882"/>
    </source>
</evidence>
<keyword evidence="11 15" id="KW-0560">Oxidoreductase</keyword>
<evidence type="ECO:0000256" key="12">
    <source>
        <dbReference type="ARBA" id="ARBA00023268"/>
    </source>
</evidence>
<evidence type="ECO:0000256" key="5">
    <source>
        <dbReference type="ARBA" id="ARBA00007417"/>
    </source>
</evidence>
<comment type="catalytic activity">
    <reaction evidence="14 15">
        <text>2,5-diamino-6-hydroxy-4-(5-phosphoribosylamino)-pyrimidine + H2O + H(+) = 5-amino-6-(5-phospho-D-ribosylamino)uracil + NH4(+)</text>
        <dbReference type="Rhea" id="RHEA:21868"/>
        <dbReference type="ChEBI" id="CHEBI:15377"/>
        <dbReference type="ChEBI" id="CHEBI:15378"/>
        <dbReference type="ChEBI" id="CHEBI:28938"/>
        <dbReference type="ChEBI" id="CHEBI:58453"/>
        <dbReference type="ChEBI" id="CHEBI:58614"/>
        <dbReference type="EC" id="3.5.4.26"/>
    </reaction>
</comment>
<comment type="function">
    <text evidence="1 15">Converts 2,5-diamino-6-(ribosylamino)-4(3h)-pyrimidinone 5'-phosphate into 5-amino-6-(ribosylamino)-2,4(1h,3h)-pyrimidinedione 5'-phosphate.</text>
</comment>
<dbReference type="Gene3D" id="3.40.140.10">
    <property type="entry name" value="Cytidine Deaminase, domain 2"/>
    <property type="match status" value="1"/>
</dbReference>
<evidence type="ECO:0000256" key="4">
    <source>
        <dbReference type="ARBA" id="ARBA00005259"/>
    </source>
</evidence>
<evidence type="ECO:0000313" key="20">
    <source>
        <dbReference type="EMBL" id="MBO8434657.1"/>
    </source>
</evidence>
<dbReference type="AlphaFoldDB" id="A0A9D9DV21"/>
<comment type="catalytic activity">
    <reaction evidence="13 15">
        <text>5-amino-6-(5-phospho-D-ribitylamino)uracil + NADP(+) = 5-amino-6-(5-phospho-D-ribosylamino)uracil + NADPH + H(+)</text>
        <dbReference type="Rhea" id="RHEA:17845"/>
        <dbReference type="ChEBI" id="CHEBI:15378"/>
        <dbReference type="ChEBI" id="CHEBI:57783"/>
        <dbReference type="ChEBI" id="CHEBI:58349"/>
        <dbReference type="ChEBI" id="CHEBI:58421"/>
        <dbReference type="ChEBI" id="CHEBI:58453"/>
        <dbReference type="EC" id="1.1.1.193"/>
    </reaction>
</comment>
<evidence type="ECO:0000256" key="18">
    <source>
        <dbReference type="PIRSR" id="PIRSR006769-3"/>
    </source>
</evidence>
<feature type="binding site" evidence="17">
    <location>
        <position position="215"/>
    </location>
    <ligand>
        <name>NADP(+)</name>
        <dbReference type="ChEBI" id="CHEBI:58349"/>
    </ligand>
</feature>
<feature type="binding site" evidence="18">
    <location>
        <position position="44"/>
    </location>
    <ligand>
        <name>Zn(2+)</name>
        <dbReference type="ChEBI" id="CHEBI:29105"/>
        <note>catalytic</note>
    </ligand>
</feature>
<feature type="binding site" evidence="17">
    <location>
        <position position="164"/>
    </location>
    <ligand>
        <name>NADP(+)</name>
        <dbReference type="ChEBI" id="CHEBI:58349"/>
    </ligand>
</feature>
<dbReference type="EC" id="1.1.1.193" evidence="15"/>
<evidence type="ECO:0000256" key="1">
    <source>
        <dbReference type="ARBA" id="ARBA00002151"/>
    </source>
</evidence>
<feature type="binding site" evidence="17">
    <location>
        <position position="190"/>
    </location>
    <ligand>
        <name>NADP(+)</name>
        <dbReference type="ChEBI" id="CHEBI:58349"/>
    </ligand>
</feature>
<dbReference type="PANTHER" id="PTHR38011:SF7">
    <property type="entry name" value="2,5-DIAMINO-6-RIBOSYLAMINO-4(3H)-PYRIMIDINONE 5'-PHOSPHATE REDUCTASE"/>
    <property type="match status" value="1"/>
</dbReference>
<feature type="binding site" evidence="18">
    <location>
        <position position="78"/>
    </location>
    <ligand>
        <name>Zn(2+)</name>
        <dbReference type="ChEBI" id="CHEBI:29105"/>
        <note>catalytic</note>
    </ligand>
</feature>
<evidence type="ECO:0000256" key="14">
    <source>
        <dbReference type="ARBA" id="ARBA00049886"/>
    </source>
</evidence>
<dbReference type="GO" id="GO:0008835">
    <property type="term" value="F:diaminohydroxyphosphoribosylaminopyrimidine deaminase activity"/>
    <property type="evidence" value="ECO:0007669"/>
    <property type="project" value="UniProtKB-EC"/>
</dbReference>
<evidence type="ECO:0000256" key="13">
    <source>
        <dbReference type="ARBA" id="ARBA00049861"/>
    </source>
</evidence>
<proteinExistence type="inferred from homology"/>
<dbReference type="Gene3D" id="3.40.430.10">
    <property type="entry name" value="Dihydrofolate Reductase, subunit A"/>
    <property type="match status" value="1"/>
</dbReference>
<dbReference type="EMBL" id="JADIMX010000093">
    <property type="protein sequence ID" value="MBO8434657.1"/>
    <property type="molecule type" value="Genomic_DNA"/>
</dbReference>